<dbReference type="InterPro" id="IPR006283">
    <property type="entry name" value="ThiL-like"/>
</dbReference>
<dbReference type="NCBIfam" id="TIGR01379">
    <property type="entry name" value="thiL"/>
    <property type="match status" value="1"/>
</dbReference>
<dbReference type="SUPFAM" id="SSF56042">
    <property type="entry name" value="PurM C-terminal domain-like"/>
    <property type="match status" value="1"/>
</dbReference>
<keyword evidence="1 2" id="KW-0784">Thiamine biosynthesis</keyword>
<comment type="catalytic activity">
    <reaction evidence="2">
        <text>thiamine phosphate + ATP = thiamine diphosphate + ADP</text>
        <dbReference type="Rhea" id="RHEA:15913"/>
        <dbReference type="ChEBI" id="CHEBI:30616"/>
        <dbReference type="ChEBI" id="CHEBI:37575"/>
        <dbReference type="ChEBI" id="CHEBI:58937"/>
        <dbReference type="ChEBI" id="CHEBI:456216"/>
        <dbReference type="EC" id="2.7.4.16"/>
    </reaction>
</comment>
<feature type="binding site" evidence="2">
    <location>
        <position position="265"/>
    </location>
    <ligand>
        <name>substrate</name>
    </ligand>
</feature>
<comment type="pathway">
    <text evidence="2">Cofactor biosynthesis; thiamine diphosphate biosynthesis; thiamine diphosphate from thiamine phosphate: step 1/1.</text>
</comment>
<dbReference type="GO" id="GO:0005524">
    <property type="term" value="F:ATP binding"/>
    <property type="evidence" value="ECO:0007669"/>
    <property type="project" value="UniProtKB-UniRule"/>
</dbReference>
<feature type="binding site" evidence="2">
    <location>
        <position position="73"/>
    </location>
    <ligand>
        <name>Mg(2+)</name>
        <dbReference type="ChEBI" id="CHEBI:18420"/>
        <label>4</label>
    </ligand>
</feature>
<keyword evidence="2" id="KW-0460">Magnesium</keyword>
<organism evidence="5 6">
    <name type="scientific">Leucothrix pacifica</name>
    <dbReference type="NCBI Taxonomy" id="1247513"/>
    <lineage>
        <taxon>Bacteria</taxon>
        <taxon>Pseudomonadati</taxon>
        <taxon>Pseudomonadota</taxon>
        <taxon>Gammaproteobacteria</taxon>
        <taxon>Thiotrichales</taxon>
        <taxon>Thiotrichaceae</taxon>
        <taxon>Leucothrix</taxon>
    </lineage>
</organism>
<dbReference type="EC" id="2.7.4.16" evidence="2"/>
<dbReference type="HAMAP" id="MF_02128">
    <property type="entry name" value="TMP_kinase"/>
    <property type="match status" value="1"/>
</dbReference>
<dbReference type="UniPathway" id="UPA00060">
    <property type="reaction ID" value="UER00142"/>
</dbReference>
<reference evidence="5 6" key="1">
    <citation type="submission" date="2018-05" db="EMBL/GenBank/DDBJ databases">
        <title>Leucothrix arctica sp. nov., isolated from Arctic seawater.</title>
        <authorList>
            <person name="Choi A."/>
            <person name="Baek K."/>
        </authorList>
    </citation>
    <scope>NUCLEOTIDE SEQUENCE [LARGE SCALE GENOMIC DNA]</scope>
    <source>
        <strain evidence="5 6">JCM 18388</strain>
    </source>
</reference>
<feature type="binding site" evidence="2">
    <location>
        <begin position="119"/>
        <end position="120"/>
    </location>
    <ligand>
        <name>ATP</name>
        <dbReference type="ChEBI" id="CHEBI:30616"/>
    </ligand>
</feature>
<dbReference type="GO" id="GO:0009229">
    <property type="term" value="P:thiamine diphosphate biosynthetic process"/>
    <property type="evidence" value="ECO:0007669"/>
    <property type="project" value="UniProtKB-UniRule"/>
</dbReference>
<dbReference type="EMBL" id="QGKM01000004">
    <property type="protein sequence ID" value="PWR00302.1"/>
    <property type="molecule type" value="Genomic_DNA"/>
</dbReference>
<keyword evidence="2" id="KW-0547">Nucleotide-binding</keyword>
<dbReference type="GO" id="GO:0009030">
    <property type="term" value="F:thiamine-phosphate kinase activity"/>
    <property type="evidence" value="ECO:0007669"/>
    <property type="project" value="UniProtKB-UniRule"/>
</dbReference>
<feature type="binding site" evidence="2">
    <location>
        <position position="216"/>
    </location>
    <ligand>
        <name>ATP</name>
        <dbReference type="ChEBI" id="CHEBI:30616"/>
    </ligand>
</feature>
<evidence type="ECO:0000313" key="6">
    <source>
        <dbReference type="Proteomes" id="UP000245539"/>
    </source>
</evidence>
<dbReference type="InterPro" id="IPR036921">
    <property type="entry name" value="PurM-like_N_sf"/>
</dbReference>
<comment type="caution">
    <text evidence="5">The sequence shown here is derived from an EMBL/GenBank/DDBJ whole genome shotgun (WGS) entry which is preliminary data.</text>
</comment>
<proteinExistence type="inferred from homology"/>
<gene>
    <name evidence="2 5" type="primary">thiL</name>
    <name evidence="5" type="ORF">DKW60_01745</name>
</gene>
<dbReference type="Pfam" id="PF00586">
    <property type="entry name" value="AIRS"/>
    <property type="match status" value="1"/>
</dbReference>
<dbReference type="Proteomes" id="UP000245539">
    <property type="component" value="Unassembled WGS sequence"/>
</dbReference>
<dbReference type="SUPFAM" id="SSF55326">
    <property type="entry name" value="PurM N-terminal domain-like"/>
    <property type="match status" value="1"/>
</dbReference>
<dbReference type="AlphaFoldDB" id="A0A317CQC1"/>
<feature type="binding site" evidence="2">
    <location>
        <position position="28"/>
    </location>
    <ligand>
        <name>Mg(2+)</name>
        <dbReference type="ChEBI" id="CHEBI:18420"/>
        <label>3</label>
    </ligand>
</feature>
<dbReference type="InterPro" id="IPR016188">
    <property type="entry name" value="PurM-like_N"/>
</dbReference>
<sequence>MAGEFDLIARYFNWPAQGEGVSLSVGDDAALLSVKAQHQLAISVDTLVSGVHFPVNTHPADIGHKALSVNVSDMAAMGAEPRWFTLALTLPEYNTAWLEGFSAGLKQAADDYGVDLIGGDTTRGSQTITVQIMGEVTPAAALKRSAAKLGDVIFVTGTLGDAAAGLALAQGDSSIYASGEKRAYHDYCIQRLNRPTARTVESRIIRQYAHACIDVSDGLLQDLMHVLKASQCGAVINTDDIPFSEALSSLHPPEQCLQYALTGGDDYELLFTVPDDQCDGFIKAMSEQQLSCQAIGYITDDAEQIINQYSHLLTATGFQHF</sequence>
<feature type="binding site" evidence="2">
    <location>
        <position position="73"/>
    </location>
    <ligand>
        <name>Mg(2+)</name>
        <dbReference type="ChEBI" id="CHEBI:18420"/>
        <label>3</label>
    </ligand>
</feature>
<evidence type="ECO:0000259" key="3">
    <source>
        <dbReference type="Pfam" id="PF00586"/>
    </source>
</evidence>
<dbReference type="PANTHER" id="PTHR30270">
    <property type="entry name" value="THIAMINE-MONOPHOSPHATE KINASE"/>
    <property type="match status" value="1"/>
</dbReference>
<dbReference type="PIRSF" id="PIRSF005303">
    <property type="entry name" value="Thiam_monoph_kin"/>
    <property type="match status" value="1"/>
</dbReference>
<dbReference type="GO" id="GO:0009228">
    <property type="term" value="P:thiamine biosynthetic process"/>
    <property type="evidence" value="ECO:0007669"/>
    <property type="project" value="UniProtKB-KW"/>
</dbReference>
<keyword evidence="2" id="KW-0067">ATP-binding</keyword>
<dbReference type="CDD" id="cd02194">
    <property type="entry name" value="ThiL"/>
    <property type="match status" value="1"/>
</dbReference>
<dbReference type="Pfam" id="PF02769">
    <property type="entry name" value="AIRS_C"/>
    <property type="match status" value="1"/>
</dbReference>
<feature type="binding site" evidence="2">
    <location>
        <position position="45"/>
    </location>
    <ligand>
        <name>Mg(2+)</name>
        <dbReference type="ChEBI" id="CHEBI:18420"/>
        <label>2</label>
    </ligand>
</feature>
<dbReference type="OrthoDB" id="9802811at2"/>
<dbReference type="GO" id="GO:0000287">
    <property type="term" value="F:magnesium ion binding"/>
    <property type="evidence" value="ECO:0007669"/>
    <property type="project" value="UniProtKB-UniRule"/>
</dbReference>
<keyword evidence="2" id="KW-0479">Metal-binding</keyword>
<feature type="binding site" evidence="2">
    <location>
        <position position="28"/>
    </location>
    <ligand>
        <name>Mg(2+)</name>
        <dbReference type="ChEBI" id="CHEBI:18420"/>
        <label>4</label>
    </ligand>
</feature>
<name>A0A317CQC1_9GAMM</name>
<feature type="binding site" evidence="2">
    <location>
        <position position="217"/>
    </location>
    <ligand>
        <name>Mg(2+)</name>
        <dbReference type="ChEBI" id="CHEBI:18420"/>
        <label>5</label>
    </ligand>
</feature>
<evidence type="ECO:0000256" key="1">
    <source>
        <dbReference type="ARBA" id="ARBA00022977"/>
    </source>
</evidence>
<dbReference type="Gene3D" id="3.30.1330.10">
    <property type="entry name" value="PurM-like, N-terminal domain"/>
    <property type="match status" value="1"/>
</dbReference>
<evidence type="ECO:0000313" key="5">
    <source>
        <dbReference type="EMBL" id="PWR00302.1"/>
    </source>
</evidence>
<feature type="binding site" evidence="2">
    <location>
        <position position="214"/>
    </location>
    <ligand>
        <name>Mg(2+)</name>
        <dbReference type="ChEBI" id="CHEBI:18420"/>
        <label>3</label>
    </ligand>
</feature>
<dbReference type="InterPro" id="IPR036676">
    <property type="entry name" value="PurM-like_C_sf"/>
</dbReference>
<keyword evidence="2 5" id="KW-0418">Kinase</keyword>
<protein>
    <recommendedName>
        <fullName evidence="2">Thiamine-monophosphate kinase</fullName>
        <shortName evidence="2">TMP kinase</shortName>
        <shortName evidence="2">Thiamine-phosphate kinase</shortName>
        <ecNumber evidence="2">2.7.4.16</ecNumber>
    </recommendedName>
</protein>
<accession>A0A317CQC1</accession>
<comment type="function">
    <text evidence="2">Catalyzes the ATP-dependent phosphorylation of thiamine-monophosphate (TMP) to form thiamine-pyrophosphate (TPP), the active form of vitamin B1.</text>
</comment>
<evidence type="ECO:0000256" key="2">
    <source>
        <dbReference type="HAMAP-Rule" id="MF_02128"/>
    </source>
</evidence>
<feature type="binding site" evidence="2">
    <location>
        <position position="43"/>
    </location>
    <ligand>
        <name>Mg(2+)</name>
        <dbReference type="ChEBI" id="CHEBI:18420"/>
        <label>4</label>
    </ligand>
</feature>
<comment type="miscellaneous">
    <text evidence="2">Reaction mechanism of ThiL seems to utilize a direct, inline transfer of the gamma-phosphate of ATP to TMP rather than a phosphorylated enzyme intermediate.</text>
</comment>
<feature type="binding site" evidence="2">
    <location>
        <position position="73"/>
    </location>
    <ligand>
        <name>Mg(2+)</name>
        <dbReference type="ChEBI" id="CHEBI:18420"/>
        <label>2</label>
    </ligand>
</feature>
<feature type="domain" description="PurM-like C-terminal" evidence="4">
    <location>
        <begin position="150"/>
        <end position="303"/>
    </location>
</feature>
<dbReference type="InterPro" id="IPR010918">
    <property type="entry name" value="PurM-like_C_dom"/>
</dbReference>
<dbReference type="Gene3D" id="3.90.650.10">
    <property type="entry name" value="PurM-like C-terminal domain"/>
    <property type="match status" value="1"/>
</dbReference>
<feature type="domain" description="PurM-like N-terminal" evidence="3">
    <location>
        <begin position="26"/>
        <end position="135"/>
    </location>
</feature>
<comment type="caution">
    <text evidence="2">Lacks conserved residue(s) required for the propagation of feature annotation.</text>
</comment>
<feature type="binding site" evidence="2">
    <location>
        <position position="52"/>
    </location>
    <ligand>
        <name>substrate</name>
    </ligand>
</feature>
<feature type="binding site" evidence="2">
    <location>
        <position position="120"/>
    </location>
    <ligand>
        <name>Mg(2+)</name>
        <dbReference type="ChEBI" id="CHEBI:18420"/>
        <label>1</label>
    </ligand>
</feature>
<feature type="binding site" evidence="2">
    <location>
        <position position="45"/>
    </location>
    <ligand>
        <name>Mg(2+)</name>
        <dbReference type="ChEBI" id="CHEBI:18420"/>
        <label>1</label>
    </ligand>
</feature>
<dbReference type="RefSeq" id="WP_109835947.1">
    <property type="nucleotide sequence ID" value="NZ_QGKM01000004.1"/>
</dbReference>
<evidence type="ECO:0000259" key="4">
    <source>
        <dbReference type="Pfam" id="PF02769"/>
    </source>
</evidence>
<keyword evidence="2" id="KW-0808">Transferase</keyword>
<comment type="similarity">
    <text evidence="2">Belongs to the thiamine-monophosphate kinase family.</text>
</comment>
<feature type="binding site" evidence="2">
    <location>
        <position position="144"/>
    </location>
    <ligand>
        <name>ATP</name>
        <dbReference type="ChEBI" id="CHEBI:30616"/>
    </ligand>
</feature>
<keyword evidence="6" id="KW-1185">Reference proteome</keyword>
<feature type="binding site" evidence="2">
    <location>
        <position position="318"/>
    </location>
    <ligand>
        <name>substrate</name>
    </ligand>
</feature>
<dbReference type="PANTHER" id="PTHR30270:SF0">
    <property type="entry name" value="THIAMINE-MONOPHOSPHATE KINASE"/>
    <property type="match status" value="1"/>
</dbReference>